<evidence type="ECO:0000256" key="5">
    <source>
        <dbReference type="ARBA" id="ARBA00022842"/>
    </source>
</evidence>
<comment type="function">
    <text evidence="1 9">Forms oxaloacetate, a four-carbon dicarboxylic acid source for the tricarboxylic acid cycle.</text>
</comment>
<evidence type="ECO:0000256" key="7">
    <source>
        <dbReference type="ARBA" id="ARBA00023300"/>
    </source>
</evidence>
<dbReference type="InterPro" id="IPR021135">
    <property type="entry name" value="PEP_COase"/>
</dbReference>
<keyword evidence="7 9" id="KW-0120">Carbon dioxide fixation</keyword>
<keyword evidence="12" id="KW-1185">Reference proteome</keyword>
<dbReference type="PANTHER" id="PTHR30523:SF6">
    <property type="entry name" value="PHOSPHOENOLPYRUVATE CARBOXYLASE"/>
    <property type="match status" value="1"/>
</dbReference>
<dbReference type="PRINTS" id="PR00150">
    <property type="entry name" value="PEPCARBXLASE"/>
</dbReference>
<keyword evidence="11" id="KW-0670">Pyruvate</keyword>
<dbReference type="InterPro" id="IPR022805">
    <property type="entry name" value="PEP_COase_bac/pln-type"/>
</dbReference>
<dbReference type="GO" id="GO:0006099">
    <property type="term" value="P:tricarboxylic acid cycle"/>
    <property type="evidence" value="ECO:0007669"/>
    <property type="project" value="InterPro"/>
</dbReference>
<keyword evidence="5 9" id="KW-0460">Magnesium</keyword>
<dbReference type="PROSITE" id="PS00781">
    <property type="entry name" value="PEPCASE_1"/>
    <property type="match status" value="1"/>
</dbReference>
<evidence type="ECO:0000256" key="6">
    <source>
        <dbReference type="ARBA" id="ARBA00023239"/>
    </source>
</evidence>
<dbReference type="GO" id="GO:0000287">
    <property type="term" value="F:magnesium ion binding"/>
    <property type="evidence" value="ECO:0007669"/>
    <property type="project" value="UniProtKB-UniRule"/>
</dbReference>
<accession>A0A3E0VJ28</accession>
<comment type="caution">
    <text evidence="11">The sequence shown here is derived from an EMBL/GenBank/DDBJ whole genome shotgun (WGS) entry which is preliminary data.</text>
</comment>
<dbReference type="GO" id="GO:0006107">
    <property type="term" value="P:oxaloacetate metabolic process"/>
    <property type="evidence" value="ECO:0007669"/>
    <property type="project" value="UniProtKB-UniRule"/>
</dbReference>
<dbReference type="RefSeq" id="WP_116415042.1">
    <property type="nucleotide sequence ID" value="NZ_NBWZ01000001.1"/>
</dbReference>
<dbReference type="GO" id="GO:0008964">
    <property type="term" value="F:phosphoenolpyruvate carboxylase activity"/>
    <property type="evidence" value="ECO:0007669"/>
    <property type="project" value="UniProtKB-UniRule"/>
</dbReference>
<evidence type="ECO:0000256" key="1">
    <source>
        <dbReference type="ARBA" id="ARBA00003670"/>
    </source>
</evidence>
<dbReference type="Gene3D" id="1.20.1440.90">
    <property type="entry name" value="Phosphoenolpyruvate/pyruvate domain"/>
    <property type="match status" value="1"/>
</dbReference>
<dbReference type="EMBL" id="NBWZ01000001">
    <property type="protein sequence ID" value="RFA09659.1"/>
    <property type="molecule type" value="Genomic_DNA"/>
</dbReference>
<evidence type="ECO:0000256" key="8">
    <source>
        <dbReference type="ARBA" id="ARBA00048995"/>
    </source>
</evidence>
<evidence type="ECO:0000313" key="11">
    <source>
        <dbReference type="EMBL" id="RFA09659.1"/>
    </source>
</evidence>
<evidence type="ECO:0000256" key="3">
    <source>
        <dbReference type="ARBA" id="ARBA00012305"/>
    </source>
</evidence>
<comment type="similarity">
    <text evidence="2 9">Belongs to the PEPCase type 1 family.</text>
</comment>
<evidence type="ECO:0000256" key="2">
    <source>
        <dbReference type="ARBA" id="ARBA00008346"/>
    </source>
</evidence>
<comment type="subunit">
    <text evidence="9">Homotetramer.</text>
</comment>
<dbReference type="AlphaFoldDB" id="A0A3E0VJ28"/>
<reference evidence="11 12" key="1">
    <citation type="submission" date="2017-04" db="EMBL/GenBank/DDBJ databases">
        <title>Comparative genome analysis of Subtercola boreus.</title>
        <authorList>
            <person name="Cho Y.-J."/>
            <person name="Cho A."/>
            <person name="Kim O.-S."/>
            <person name="Lee J.-I."/>
        </authorList>
    </citation>
    <scope>NUCLEOTIDE SEQUENCE [LARGE SCALE GENOMIC DNA]</scope>
    <source>
        <strain evidence="11 12">K300</strain>
    </source>
</reference>
<dbReference type="InterPro" id="IPR018129">
    <property type="entry name" value="PEP_COase_Lys_AS"/>
</dbReference>
<dbReference type="EC" id="4.1.1.31" evidence="3 9"/>
<comment type="catalytic activity">
    <reaction evidence="8 9">
        <text>oxaloacetate + phosphate = phosphoenolpyruvate + hydrogencarbonate</text>
        <dbReference type="Rhea" id="RHEA:28370"/>
        <dbReference type="ChEBI" id="CHEBI:16452"/>
        <dbReference type="ChEBI" id="CHEBI:17544"/>
        <dbReference type="ChEBI" id="CHEBI:43474"/>
        <dbReference type="ChEBI" id="CHEBI:58702"/>
        <dbReference type="EC" id="4.1.1.31"/>
    </reaction>
</comment>
<dbReference type="GO" id="GO:0005829">
    <property type="term" value="C:cytosol"/>
    <property type="evidence" value="ECO:0007669"/>
    <property type="project" value="TreeGrafter"/>
</dbReference>
<dbReference type="HAMAP" id="MF_00595">
    <property type="entry name" value="PEPcase_type1"/>
    <property type="match status" value="1"/>
</dbReference>
<proteinExistence type="inferred from homology"/>
<name>A0A3E0VJ28_9MICO</name>
<dbReference type="OrthoDB" id="9768133at2"/>
<dbReference type="PANTHER" id="PTHR30523">
    <property type="entry name" value="PHOSPHOENOLPYRUVATE CARBOXYLASE"/>
    <property type="match status" value="1"/>
</dbReference>
<dbReference type="GO" id="GO:0015977">
    <property type="term" value="P:carbon fixation"/>
    <property type="evidence" value="ECO:0007669"/>
    <property type="project" value="UniProtKB-UniRule"/>
</dbReference>
<dbReference type="InterPro" id="IPR015813">
    <property type="entry name" value="Pyrv/PenolPyrv_kinase-like_dom"/>
</dbReference>
<protein>
    <recommendedName>
        <fullName evidence="4 9">Phosphoenolpyruvate carboxylase</fullName>
        <shortName evidence="9">PEPC</shortName>
        <shortName evidence="9">PEPCase</shortName>
        <ecNumber evidence="3 9">4.1.1.31</ecNumber>
    </recommendedName>
</protein>
<sequence>MSTAEDQTRRDIRDEVDADLRNDVRLLGALLGRVLTESGGDDLLRDVEELRGLTIAAYEGRGAGAGAGAGAAGGAGAAATSGTVSIEDAERLVDSFTPERAEQVARAFTCYFHLSNLAEEHHRVRVLRARDAAGDAVAADSLPGAIEKLRAEVGTEETAERLRGLRFHPVLTAHPTEARRRAVASGIRRISELLENRDQLRAGTLTAAENDRRLLEEIDVLWRTSPLRTTRPTPLDEVRTAMSIFDQTLFEVVPKVYRMLDDWLLGNAAGARPAEAPAFLRLGSWIAADRDGNPFVTAAVTRQAAAIASEHVLLGLEHVATRIGRTLTLDEVDTPPSVALKSLWETQRSFAVEVTSQIGTRAPNEPHRRVLLVVAERIAATRRRDADLGYAGPDELLGDLRVIQDSLREAGAPRSADGELQNLIWQVETFGFHLAELEVRQHSKVHRQALEEVRAGGKLGEMTLEVLDVYRTIAFLQRRYGVRASRRYIVSFTQSSEDLATVYALAEAALGSAEAAPVLDAVPLFETFDDLAASTTILTEMIELPQVKARLAATGRRLEVMLGYSDSSKDVGPVSATLALYSAQQRITQWAAENDIVLTLFHGRGGALGRGGGPANEAVLAQPPGSVDGRFKLTEQGEVIFAQYGDKTIAARHIEQMAAATLLASTPTNESANQTATEDFQAVAEQMDLRSRERFYELIKADGFAPWFAQVTPLEEVGLLALGSRPARRGLSIESLEDLRAIPWVFAWTQARINLTGWFGLGSALAAVGDIGVLQDAYSRWPLFTAMINNVEMSLAKTDLRLAERYLALGDRPDLAGLVLEEMELTRDWVQRTTGHGGLLEARPVLHRAVRLRSPYVDALSLLQLRALRDIRASGSTDPLDEPHQLLLLAVNGVAAGLQNTG</sequence>
<dbReference type="Pfam" id="PF00311">
    <property type="entry name" value="PEPcase"/>
    <property type="match status" value="2"/>
</dbReference>
<feature type="active site" evidence="9">
    <location>
        <position position="569"/>
    </location>
</feature>
<dbReference type="Proteomes" id="UP000256486">
    <property type="component" value="Unassembled WGS sequence"/>
</dbReference>
<feature type="active site" evidence="9 10">
    <location>
        <position position="174"/>
    </location>
</feature>
<evidence type="ECO:0000256" key="4">
    <source>
        <dbReference type="ARBA" id="ARBA00022419"/>
    </source>
</evidence>
<keyword evidence="6 9" id="KW-0456">Lyase</keyword>
<evidence type="ECO:0000256" key="9">
    <source>
        <dbReference type="HAMAP-Rule" id="MF_00595"/>
    </source>
</evidence>
<evidence type="ECO:0000256" key="10">
    <source>
        <dbReference type="PROSITE-ProRule" id="PRU10111"/>
    </source>
</evidence>
<comment type="cofactor">
    <cofactor evidence="9">
        <name>Mg(2+)</name>
        <dbReference type="ChEBI" id="CHEBI:18420"/>
    </cofactor>
</comment>
<dbReference type="SUPFAM" id="SSF51621">
    <property type="entry name" value="Phosphoenolpyruvate/pyruvate domain"/>
    <property type="match status" value="1"/>
</dbReference>
<evidence type="ECO:0000313" key="12">
    <source>
        <dbReference type="Proteomes" id="UP000256486"/>
    </source>
</evidence>
<gene>
    <name evidence="9" type="primary">ppc</name>
    <name evidence="11" type="ORF">B7R54_10840</name>
</gene>
<organism evidence="11 12">
    <name type="scientific">Subtercola boreus</name>
    <dbReference type="NCBI Taxonomy" id="120213"/>
    <lineage>
        <taxon>Bacteria</taxon>
        <taxon>Bacillati</taxon>
        <taxon>Actinomycetota</taxon>
        <taxon>Actinomycetes</taxon>
        <taxon>Micrococcales</taxon>
        <taxon>Microbacteriaceae</taxon>
        <taxon>Subtercola</taxon>
    </lineage>
</organism>